<gene>
    <name evidence="6" type="ORF">V4F39_17500</name>
</gene>
<dbReference type="RefSeq" id="WP_332291017.1">
    <property type="nucleotide sequence ID" value="NZ_JAZIBG010000036.1"/>
</dbReference>
<dbReference type="InterPro" id="IPR010982">
    <property type="entry name" value="Lambda_DNA-bd_dom_sf"/>
</dbReference>
<reference evidence="6 7" key="1">
    <citation type="submission" date="2024-02" db="EMBL/GenBank/DDBJ databases">
        <title>Genome sequence of Aquincola sp. MAHUQ-54.</title>
        <authorList>
            <person name="Huq M.A."/>
        </authorList>
    </citation>
    <scope>NUCLEOTIDE SEQUENCE [LARGE SCALE GENOMIC DNA]</scope>
    <source>
        <strain evidence="6 7">MAHUQ-54</strain>
    </source>
</reference>
<dbReference type="Pfam" id="PF13377">
    <property type="entry name" value="Peripla_BP_3"/>
    <property type="match status" value="1"/>
</dbReference>
<dbReference type="SMART" id="SM00354">
    <property type="entry name" value="HTH_LACI"/>
    <property type="match status" value="1"/>
</dbReference>
<organism evidence="6 7">
    <name type="scientific">Aquincola agrisoli</name>
    <dbReference type="NCBI Taxonomy" id="3119538"/>
    <lineage>
        <taxon>Bacteria</taxon>
        <taxon>Pseudomonadati</taxon>
        <taxon>Pseudomonadota</taxon>
        <taxon>Betaproteobacteria</taxon>
        <taxon>Burkholderiales</taxon>
        <taxon>Sphaerotilaceae</taxon>
        <taxon>Aquincola</taxon>
    </lineage>
</organism>
<dbReference type="GO" id="GO:0003700">
    <property type="term" value="F:DNA-binding transcription factor activity"/>
    <property type="evidence" value="ECO:0007669"/>
    <property type="project" value="TreeGrafter"/>
</dbReference>
<dbReference type="Pfam" id="PF00356">
    <property type="entry name" value="LacI"/>
    <property type="match status" value="1"/>
</dbReference>
<keyword evidence="3" id="KW-0804">Transcription</keyword>
<accession>A0AAW9QH68</accession>
<dbReference type="InterPro" id="IPR028082">
    <property type="entry name" value="Peripla_BP_I"/>
</dbReference>
<evidence type="ECO:0000256" key="2">
    <source>
        <dbReference type="ARBA" id="ARBA00023125"/>
    </source>
</evidence>
<dbReference type="SUPFAM" id="SSF53822">
    <property type="entry name" value="Periplasmic binding protein-like I"/>
    <property type="match status" value="1"/>
</dbReference>
<evidence type="ECO:0000313" key="6">
    <source>
        <dbReference type="EMBL" id="MEF7615713.1"/>
    </source>
</evidence>
<name>A0AAW9QH68_9BURK</name>
<dbReference type="Gene3D" id="3.40.50.2300">
    <property type="match status" value="2"/>
</dbReference>
<dbReference type="PANTHER" id="PTHR30146:SF33">
    <property type="entry name" value="TRANSCRIPTIONAL REGULATOR"/>
    <property type="match status" value="1"/>
</dbReference>
<dbReference type="InterPro" id="IPR000843">
    <property type="entry name" value="HTH_LacI"/>
</dbReference>
<dbReference type="InterPro" id="IPR046335">
    <property type="entry name" value="LacI/GalR-like_sensor"/>
</dbReference>
<evidence type="ECO:0000313" key="7">
    <source>
        <dbReference type="Proteomes" id="UP001336250"/>
    </source>
</evidence>
<sequence length="359" mass="37639">MARPPRKPADPGPAETPPPGRRHRSRGGMTLSELAQIAGVSPMSASRALNAPALVSPAILAKVQAAVASTGYVANRVAGGLASRRSRLVAAVLPSLAGSVFEPMVQSLFVALAQSDYQLLLGQSGYGVQQDHRFLEALIGRRPDGLVLCGVVPSAEGARQLAAARLPVVETWDMVASPIDMVVGFSHESIARAVAEHLLRHGHRQFAFVGGDHERARRRGKAFASAIQAGGKSRNEPVSIVLETAPTPGTVRGGREALRRILARQPKTSAVFCSSDMLALGMVTEAQARGIAVPGQIAIVGFGDASFSADIRPALTTVRVDSEAIGRKAAHCIVERAEGREVANAVVDVGFSLIVRETA</sequence>
<dbReference type="PROSITE" id="PS50932">
    <property type="entry name" value="HTH_LACI_2"/>
    <property type="match status" value="1"/>
</dbReference>
<evidence type="ECO:0000256" key="4">
    <source>
        <dbReference type="SAM" id="MobiDB-lite"/>
    </source>
</evidence>
<protein>
    <submittedName>
        <fullName evidence="6">LacI family DNA-binding transcriptional regulator</fullName>
    </submittedName>
</protein>
<dbReference type="SUPFAM" id="SSF47413">
    <property type="entry name" value="lambda repressor-like DNA-binding domains"/>
    <property type="match status" value="1"/>
</dbReference>
<evidence type="ECO:0000256" key="3">
    <source>
        <dbReference type="ARBA" id="ARBA00023163"/>
    </source>
</evidence>
<dbReference type="Proteomes" id="UP001336250">
    <property type="component" value="Unassembled WGS sequence"/>
</dbReference>
<dbReference type="GO" id="GO:0000976">
    <property type="term" value="F:transcription cis-regulatory region binding"/>
    <property type="evidence" value="ECO:0007669"/>
    <property type="project" value="TreeGrafter"/>
</dbReference>
<dbReference type="CDD" id="cd01392">
    <property type="entry name" value="HTH_LacI"/>
    <property type="match status" value="1"/>
</dbReference>
<evidence type="ECO:0000256" key="1">
    <source>
        <dbReference type="ARBA" id="ARBA00023015"/>
    </source>
</evidence>
<keyword evidence="7" id="KW-1185">Reference proteome</keyword>
<proteinExistence type="predicted"/>
<feature type="domain" description="HTH lacI-type" evidence="5">
    <location>
        <begin position="29"/>
        <end position="83"/>
    </location>
</feature>
<dbReference type="EMBL" id="JAZIBG010000036">
    <property type="protein sequence ID" value="MEF7615713.1"/>
    <property type="molecule type" value="Genomic_DNA"/>
</dbReference>
<dbReference type="PANTHER" id="PTHR30146">
    <property type="entry name" value="LACI-RELATED TRANSCRIPTIONAL REPRESSOR"/>
    <property type="match status" value="1"/>
</dbReference>
<dbReference type="CDD" id="cd01575">
    <property type="entry name" value="PBP1_GntR"/>
    <property type="match status" value="1"/>
</dbReference>
<dbReference type="Gene3D" id="1.10.260.40">
    <property type="entry name" value="lambda repressor-like DNA-binding domains"/>
    <property type="match status" value="1"/>
</dbReference>
<keyword evidence="2 6" id="KW-0238">DNA-binding</keyword>
<evidence type="ECO:0000259" key="5">
    <source>
        <dbReference type="PROSITE" id="PS50932"/>
    </source>
</evidence>
<comment type="caution">
    <text evidence="6">The sequence shown here is derived from an EMBL/GenBank/DDBJ whole genome shotgun (WGS) entry which is preliminary data.</text>
</comment>
<dbReference type="AlphaFoldDB" id="A0AAW9QH68"/>
<feature type="region of interest" description="Disordered" evidence="4">
    <location>
        <begin position="1"/>
        <end position="26"/>
    </location>
</feature>
<keyword evidence="1" id="KW-0805">Transcription regulation</keyword>
<feature type="compositionally biased region" description="Pro residues" evidence="4">
    <location>
        <begin position="10"/>
        <end position="19"/>
    </location>
</feature>